<feature type="transmembrane region" description="Helical" evidence="1">
    <location>
        <begin position="206"/>
        <end position="225"/>
    </location>
</feature>
<sequence>MISEAAQQCVKQLLKLTSLNSCLPWEHGGRTRYLTPKKSLTKFYFNVGIFLVHNFLMLIRFPLTYREIHPLAFLRTIIHLVAILISSFVCIACCAELIFSKNKIMEYYNSAFSFHDKFAETYCKSKIKTAGTFNCGYEHWFRAALYFIPLLAVILFPIYGFMMPHLNIYISSMFVDYFNRGGFLAQLFLVFLTFLSMWIYSIGAGMALTIGLLLILPICQMLVVLKEIRPGFMFSRLTTSMARMPENAICTLRCLQVLQKMSNHVTQRNIVPTTTTIQFLLCVCNNYAVLSIPLPNADNILPIVYGKMLGIMVSALFTIVFVLVSNITGNVARSYVKTVGVWKNKKLVPCQKKVLKSLRPDGVKIAFFGSVQRMTALNVVMIIIKYTGRLLISFKGKIPQGMSL</sequence>
<feature type="transmembrane region" description="Helical" evidence="1">
    <location>
        <begin position="43"/>
        <end position="65"/>
    </location>
</feature>
<proteinExistence type="predicted"/>
<name>A0A226EBJ1_FOLCA</name>
<dbReference type="EMBL" id="LNIX01000005">
    <property type="protein sequence ID" value="OXA54397.1"/>
    <property type="molecule type" value="Genomic_DNA"/>
</dbReference>
<feature type="transmembrane region" description="Helical" evidence="1">
    <location>
        <begin position="308"/>
        <end position="327"/>
    </location>
</feature>
<evidence type="ECO:0000313" key="2">
    <source>
        <dbReference type="EMBL" id="OXA54397.1"/>
    </source>
</evidence>
<keyword evidence="1" id="KW-1133">Transmembrane helix</keyword>
<keyword evidence="1" id="KW-0812">Transmembrane</keyword>
<organism evidence="2 3">
    <name type="scientific">Folsomia candida</name>
    <name type="common">Springtail</name>
    <dbReference type="NCBI Taxonomy" id="158441"/>
    <lineage>
        <taxon>Eukaryota</taxon>
        <taxon>Metazoa</taxon>
        <taxon>Ecdysozoa</taxon>
        <taxon>Arthropoda</taxon>
        <taxon>Hexapoda</taxon>
        <taxon>Collembola</taxon>
        <taxon>Entomobryomorpha</taxon>
        <taxon>Isotomoidea</taxon>
        <taxon>Isotomidae</taxon>
        <taxon>Proisotominae</taxon>
        <taxon>Folsomia</taxon>
    </lineage>
</organism>
<feature type="transmembrane region" description="Helical" evidence="1">
    <location>
        <begin position="77"/>
        <end position="99"/>
    </location>
</feature>
<evidence type="ECO:0000313" key="3">
    <source>
        <dbReference type="Proteomes" id="UP000198287"/>
    </source>
</evidence>
<dbReference type="Proteomes" id="UP000198287">
    <property type="component" value="Unassembled WGS sequence"/>
</dbReference>
<feature type="transmembrane region" description="Helical" evidence="1">
    <location>
        <begin position="143"/>
        <end position="162"/>
    </location>
</feature>
<evidence type="ECO:0000256" key="1">
    <source>
        <dbReference type="SAM" id="Phobius"/>
    </source>
</evidence>
<feature type="transmembrane region" description="Helical" evidence="1">
    <location>
        <begin position="183"/>
        <end position="200"/>
    </location>
</feature>
<dbReference type="AlphaFoldDB" id="A0A226EBJ1"/>
<keyword evidence="3" id="KW-1185">Reference proteome</keyword>
<comment type="caution">
    <text evidence="2">The sequence shown here is derived from an EMBL/GenBank/DDBJ whole genome shotgun (WGS) entry which is preliminary data.</text>
</comment>
<protein>
    <submittedName>
        <fullName evidence="2">Uncharacterized protein</fullName>
    </submittedName>
</protein>
<accession>A0A226EBJ1</accession>
<keyword evidence="1" id="KW-0472">Membrane</keyword>
<reference evidence="2 3" key="1">
    <citation type="submission" date="2015-12" db="EMBL/GenBank/DDBJ databases">
        <title>The genome of Folsomia candida.</title>
        <authorList>
            <person name="Faddeeva A."/>
            <person name="Derks M.F."/>
            <person name="Anvar Y."/>
            <person name="Smit S."/>
            <person name="Van Straalen N."/>
            <person name="Roelofs D."/>
        </authorList>
    </citation>
    <scope>NUCLEOTIDE SEQUENCE [LARGE SCALE GENOMIC DNA]</scope>
    <source>
        <strain evidence="2 3">VU population</strain>
        <tissue evidence="2">Whole body</tissue>
    </source>
</reference>
<gene>
    <name evidence="2" type="ORF">Fcan01_10914</name>
</gene>